<dbReference type="InterPro" id="IPR024242">
    <property type="entry name" value="NCE101"/>
</dbReference>
<name>A0A067P041_PLEO1</name>
<dbReference type="InParanoid" id="A0A067P041"/>
<evidence type="ECO:0008006" key="3">
    <source>
        <dbReference type="Google" id="ProtNLM"/>
    </source>
</evidence>
<dbReference type="EMBL" id="KL198004">
    <property type="protein sequence ID" value="KDQ33524.1"/>
    <property type="molecule type" value="Genomic_DNA"/>
</dbReference>
<dbReference type="STRING" id="1137138.A0A067P041"/>
<dbReference type="FunCoup" id="A0A067P041">
    <property type="interactions" value="16"/>
</dbReference>
<dbReference type="VEuPathDB" id="FungiDB:PLEOSDRAFT_1087856"/>
<sequence>MPVLLSRTLDPILGVFTGVFAYYLYETNPRTALPRDQRLTSLVQWKLDKMAAKENIPEAS</sequence>
<evidence type="ECO:0000313" key="1">
    <source>
        <dbReference type="EMBL" id="KDQ33524.1"/>
    </source>
</evidence>
<dbReference type="PANTHER" id="PTHR28011">
    <property type="entry name" value="NON-CLASSICAL EXPORT PROTEIN 1"/>
    <property type="match status" value="1"/>
</dbReference>
<proteinExistence type="predicted"/>
<organism evidence="1 2">
    <name type="scientific">Pleurotus ostreatus (strain PC15)</name>
    <name type="common">Oyster mushroom</name>
    <dbReference type="NCBI Taxonomy" id="1137138"/>
    <lineage>
        <taxon>Eukaryota</taxon>
        <taxon>Fungi</taxon>
        <taxon>Dikarya</taxon>
        <taxon>Basidiomycota</taxon>
        <taxon>Agaricomycotina</taxon>
        <taxon>Agaricomycetes</taxon>
        <taxon>Agaricomycetidae</taxon>
        <taxon>Agaricales</taxon>
        <taxon>Pleurotineae</taxon>
        <taxon>Pleurotaceae</taxon>
        <taxon>Pleurotus</taxon>
    </lineage>
</organism>
<gene>
    <name evidence="1" type="ORF">PLEOSDRAFT_1087856</name>
</gene>
<dbReference type="Proteomes" id="UP000027073">
    <property type="component" value="Unassembled WGS sequence"/>
</dbReference>
<dbReference type="PANTHER" id="PTHR28011:SF1">
    <property type="entry name" value="NON-CLASSICAL EXPORT PROTEIN 1"/>
    <property type="match status" value="1"/>
</dbReference>
<dbReference type="GO" id="GO:0009306">
    <property type="term" value="P:protein secretion"/>
    <property type="evidence" value="ECO:0007669"/>
    <property type="project" value="InterPro"/>
</dbReference>
<dbReference type="OrthoDB" id="2155101at2759"/>
<dbReference type="Pfam" id="PF11654">
    <property type="entry name" value="NCE101"/>
    <property type="match status" value="1"/>
</dbReference>
<dbReference type="HOGENOM" id="CLU_188578_0_1_1"/>
<protein>
    <recommendedName>
        <fullName evidence="3">Non-classical export protein 1</fullName>
    </recommendedName>
</protein>
<dbReference type="AlphaFoldDB" id="A0A067P041"/>
<accession>A0A067P041</accession>
<reference evidence="2" key="1">
    <citation type="journal article" date="2014" name="Proc. Natl. Acad. Sci. U.S.A.">
        <title>Extensive sampling of basidiomycete genomes demonstrates inadequacy of the white-rot/brown-rot paradigm for wood decay fungi.</title>
        <authorList>
            <person name="Riley R."/>
            <person name="Salamov A.A."/>
            <person name="Brown D.W."/>
            <person name="Nagy L.G."/>
            <person name="Floudas D."/>
            <person name="Held B.W."/>
            <person name="Levasseur A."/>
            <person name="Lombard V."/>
            <person name="Morin E."/>
            <person name="Otillar R."/>
            <person name="Lindquist E.A."/>
            <person name="Sun H."/>
            <person name="LaButti K.M."/>
            <person name="Schmutz J."/>
            <person name="Jabbour D."/>
            <person name="Luo H."/>
            <person name="Baker S.E."/>
            <person name="Pisabarro A.G."/>
            <person name="Walton J.D."/>
            <person name="Blanchette R.A."/>
            <person name="Henrissat B."/>
            <person name="Martin F."/>
            <person name="Cullen D."/>
            <person name="Hibbett D.S."/>
            <person name="Grigoriev I.V."/>
        </authorList>
    </citation>
    <scope>NUCLEOTIDE SEQUENCE [LARGE SCALE GENOMIC DNA]</scope>
    <source>
        <strain evidence="2">PC15</strain>
    </source>
</reference>
<evidence type="ECO:0000313" key="2">
    <source>
        <dbReference type="Proteomes" id="UP000027073"/>
    </source>
</evidence>